<dbReference type="Gene3D" id="2.30.42.10">
    <property type="match status" value="1"/>
</dbReference>
<dbReference type="GO" id="GO:0004252">
    <property type="term" value="F:serine-type endopeptidase activity"/>
    <property type="evidence" value="ECO:0007669"/>
    <property type="project" value="InterPro"/>
</dbReference>
<dbReference type="SMART" id="SM00228">
    <property type="entry name" value="PDZ"/>
    <property type="match status" value="1"/>
</dbReference>
<dbReference type="PANTHER" id="PTHR43343:SF3">
    <property type="entry name" value="PROTEASE DO-LIKE 8, CHLOROPLASTIC"/>
    <property type="match status" value="1"/>
</dbReference>
<dbReference type="RefSeq" id="WP_013917053.1">
    <property type="nucleotide sequence ID" value="NC_015690.1"/>
</dbReference>
<keyword evidence="3" id="KW-0378">Hydrolase</keyword>
<dbReference type="InterPro" id="IPR009003">
    <property type="entry name" value="Peptidase_S1_PA"/>
</dbReference>
<evidence type="ECO:0000256" key="3">
    <source>
        <dbReference type="ARBA" id="ARBA00022801"/>
    </source>
</evidence>
<dbReference type="Pfam" id="PF13365">
    <property type="entry name" value="Trypsin_2"/>
    <property type="match status" value="1"/>
</dbReference>
<keyword evidence="5" id="KW-0472">Membrane</keyword>
<evidence type="ECO:0000313" key="8">
    <source>
        <dbReference type="Proteomes" id="UP000006620"/>
    </source>
</evidence>
<dbReference type="Gene3D" id="2.40.10.10">
    <property type="entry name" value="Trypsin-like serine proteases"/>
    <property type="match status" value="2"/>
</dbReference>
<dbReference type="PANTHER" id="PTHR43343">
    <property type="entry name" value="PEPTIDASE S12"/>
    <property type="match status" value="1"/>
</dbReference>
<dbReference type="EMBL" id="CP002869">
    <property type="protein sequence ID" value="AEI41894.1"/>
    <property type="molecule type" value="Genomic_DNA"/>
</dbReference>
<comment type="similarity">
    <text evidence="1">Belongs to the peptidase S1C family.</text>
</comment>
<evidence type="ECO:0000256" key="5">
    <source>
        <dbReference type="SAM" id="Phobius"/>
    </source>
</evidence>
<dbReference type="InterPro" id="IPR036034">
    <property type="entry name" value="PDZ_sf"/>
</dbReference>
<dbReference type="PRINTS" id="PR00834">
    <property type="entry name" value="PROTEASES2C"/>
</dbReference>
<feature type="transmembrane region" description="Helical" evidence="5">
    <location>
        <begin position="20"/>
        <end position="39"/>
    </location>
</feature>
<dbReference type="GO" id="GO:0006508">
    <property type="term" value="P:proteolysis"/>
    <property type="evidence" value="ECO:0007669"/>
    <property type="project" value="UniProtKB-KW"/>
</dbReference>
<dbReference type="InterPro" id="IPR001940">
    <property type="entry name" value="Peptidase_S1C"/>
</dbReference>
<feature type="domain" description="PDZ" evidence="6">
    <location>
        <begin position="304"/>
        <end position="387"/>
    </location>
</feature>
<reference evidence="8" key="1">
    <citation type="submission" date="2011-06" db="EMBL/GenBank/DDBJ databases">
        <title>Complete genome sequence of Paenibacillus mucilaginosus KNP414.</title>
        <authorList>
            <person name="Wang J."/>
            <person name="Hu S."/>
            <person name="Hu X."/>
            <person name="Zhang B."/>
            <person name="Dong D."/>
            <person name="Zhang S."/>
            <person name="Zhao K."/>
            <person name="Wu D."/>
        </authorList>
    </citation>
    <scope>NUCLEOTIDE SEQUENCE [LARGE SCALE GENOMIC DNA]</scope>
    <source>
        <strain evidence="8">KNP414</strain>
    </source>
</reference>
<organism evidence="7 8">
    <name type="scientific">Paenibacillus mucilaginosus (strain KNP414)</name>
    <dbReference type="NCBI Taxonomy" id="1036673"/>
    <lineage>
        <taxon>Bacteria</taxon>
        <taxon>Bacillati</taxon>
        <taxon>Bacillota</taxon>
        <taxon>Bacilli</taxon>
        <taxon>Bacillales</taxon>
        <taxon>Paenibacillaceae</taxon>
        <taxon>Paenibacillus</taxon>
    </lineage>
</organism>
<evidence type="ECO:0000256" key="4">
    <source>
        <dbReference type="ARBA" id="ARBA00022825"/>
    </source>
</evidence>
<reference evidence="7 8" key="2">
    <citation type="journal article" date="2013" name="Genome Announc.">
        <title>Genome Sequence of Growth-Improving Paenibacillus mucilaginosus Strain KNP414.</title>
        <authorList>
            <person name="Lu J.J."/>
            <person name="Wang J.F."/>
            <person name="Hu X.F."/>
        </authorList>
    </citation>
    <scope>NUCLEOTIDE SEQUENCE [LARGE SCALE GENOMIC DNA]</scope>
    <source>
        <strain evidence="7 8">KNP414</strain>
    </source>
</reference>
<accession>F8F606</accession>
<dbReference type="Proteomes" id="UP000006620">
    <property type="component" value="Chromosome"/>
</dbReference>
<evidence type="ECO:0000313" key="7">
    <source>
        <dbReference type="EMBL" id="AEI41894.1"/>
    </source>
</evidence>
<dbReference type="SUPFAM" id="SSF50156">
    <property type="entry name" value="PDZ domain-like"/>
    <property type="match status" value="1"/>
</dbReference>
<dbReference type="Pfam" id="PF13180">
    <property type="entry name" value="PDZ_2"/>
    <property type="match status" value="1"/>
</dbReference>
<dbReference type="KEGG" id="pms:KNP414_03336"/>
<keyword evidence="2 7" id="KW-0645">Protease</keyword>
<dbReference type="AlphaFoldDB" id="F8F606"/>
<evidence type="ECO:0000256" key="1">
    <source>
        <dbReference type="ARBA" id="ARBA00010541"/>
    </source>
</evidence>
<dbReference type="InterPro" id="IPR043504">
    <property type="entry name" value="Peptidase_S1_PA_chymotrypsin"/>
</dbReference>
<keyword evidence="4" id="KW-0720">Serine protease</keyword>
<evidence type="ECO:0000259" key="6">
    <source>
        <dbReference type="PROSITE" id="PS50106"/>
    </source>
</evidence>
<dbReference type="HOGENOM" id="CLU_020120_0_2_9"/>
<sequence length="402" mass="41643">MKMGHEDRDSERPGGKTRYVPAGLAGLAVGGALLLGLVMDGAQPQQTAGSFQLVNEAPNSSIQDALAAPKGVLDVSDTVEKVASSVVGITNIQDGSSVIEQAPSSEGLPAGEGSGVIYKKADGKAYIVTNHHVVAGASQLEVTLSDNTKVPAALVGSDIWTDLAVITISADAAKTPIGFGDSSKLRIGEPVVAIGNPLGLRFAGSATSGIISGIERMIPIDVNEDGTPDFQSEALQTDAAINPGNSGGALVNLNGELVGINSMKISTEAVEGIGLAIPVHRALPVIQELEQSGKVQRPTIGVNLIDLAVIPKAYYTRELGLPADVKDGVVIERSMPGSAAAAAGLQSRDVITALDGQPVTSTSEFRQYLFTEKKAGDTLQVTFYRGAEQRIVRLTLTDNLEM</sequence>
<dbReference type="InterPro" id="IPR001478">
    <property type="entry name" value="PDZ"/>
</dbReference>
<protein>
    <submittedName>
        <fullName evidence="7">Trypsin-like protein serine protease, contains C-terminal PDZ domain, Do-like protein</fullName>
    </submittedName>
</protein>
<keyword evidence="5" id="KW-1133">Transmembrane helix</keyword>
<evidence type="ECO:0000256" key="2">
    <source>
        <dbReference type="ARBA" id="ARBA00022670"/>
    </source>
</evidence>
<dbReference type="InterPro" id="IPR051201">
    <property type="entry name" value="Chloro_Bact_Ser_Proteases"/>
</dbReference>
<keyword evidence="5" id="KW-0812">Transmembrane</keyword>
<name>F8F606_PAEMK</name>
<proteinExistence type="inferred from homology"/>
<gene>
    <name evidence="7" type="ordered locus">KNP414_03336</name>
</gene>
<dbReference type="PROSITE" id="PS50106">
    <property type="entry name" value="PDZ"/>
    <property type="match status" value="1"/>
</dbReference>
<dbReference type="PATRIC" id="fig|1036673.3.peg.3069"/>
<dbReference type="SUPFAM" id="SSF50494">
    <property type="entry name" value="Trypsin-like serine proteases"/>
    <property type="match status" value="1"/>
</dbReference>